<evidence type="ECO:0000256" key="1">
    <source>
        <dbReference type="ARBA" id="ARBA00022737"/>
    </source>
</evidence>
<proteinExistence type="predicted"/>
<dbReference type="InterPro" id="IPR051126">
    <property type="entry name" value="Thiosulfate_sulfurtransferase"/>
</dbReference>
<dbReference type="InterPro" id="IPR001763">
    <property type="entry name" value="Rhodanese-like_dom"/>
</dbReference>
<dbReference type="PROSITE" id="PS50206">
    <property type="entry name" value="RHODANESE_3"/>
    <property type="match status" value="2"/>
</dbReference>
<name>A0A6L5Z4H6_9RHOB</name>
<dbReference type="Pfam" id="PF00581">
    <property type="entry name" value="Rhodanese"/>
    <property type="match status" value="2"/>
</dbReference>
<dbReference type="InterPro" id="IPR036873">
    <property type="entry name" value="Rhodanese-like_dom_sf"/>
</dbReference>
<feature type="domain" description="Rhodanese" evidence="2">
    <location>
        <begin position="214"/>
        <end position="330"/>
    </location>
</feature>
<keyword evidence="3" id="KW-0808">Transferase</keyword>
<sequence>MGRCGTAAASVSAAAGSIRVTGPIQSVPQARYICWKSCPMEGTMRILLTLATYLAGATAALAWGPLAEPAEIGEAERILDIRSPEAFAEGHLPGAVNTPYGSYRGPAENPGELIDAATLQQILRDAGVAEGQDILIVHQGDSTTDFGAAARVYWTLKSAGLTSLAVLNGGYEDWVEAGNAPATETASVEPSQIEISWDDTWTIDRDGVAAVVNGQSDAVLIDARPYEFFTGEKKHAAAKAAGTLAGALSLVNTVWFGNDDPRIDPPQEMIDRVKALAEDSGDSPLVSFCNTGHWAATNWFAASELAGIEGVKLYPESMVGWTLGGGDAVKGTN</sequence>
<evidence type="ECO:0000259" key="2">
    <source>
        <dbReference type="PROSITE" id="PS50206"/>
    </source>
</evidence>
<reference evidence="3 4" key="1">
    <citation type="submission" date="2019-10" db="EMBL/GenBank/DDBJ databases">
        <title>Cognatihalovulum marinum gen. nov. sp. nov., a new member of the family Rhodobacteraceae isolated from deep seawater of the Northwest Indian Ocean.</title>
        <authorList>
            <person name="Ruan C."/>
            <person name="Wang J."/>
            <person name="Zheng X."/>
            <person name="Song L."/>
            <person name="Zhu Y."/>
            <person name="Huang Y."/>
            <person name="Lu Z."/>
            <person name="Du W."/>
            <person name="Huang L."/>
            <person name="Dai X."/>
        </authorList>
    </citation>
    <scope>NUCLEOTIDE SEQUENCE [LARGE SCALE GENOMIC DNA]</scope>
    <source>
        <strain evidence="3 4">2CG4</strain>
    </source>
</reference>
<dbReference type="SUPFAM" id="SSF52821">
    <property type="entry name" value="Rhodanese/Cell cycle control phosphatase"/>
    <property type="match status" value="2"/>
</dbReference>
<feature type="domain" description="Rhodanese" evidence="2">
    <location>
        <begin position="72"/>
        <end position="183"/>
    </location>
</feature>
<dbReference type="PANTHER" id="PTHR43855">
    <property type="entry name" value="THIOSULFATE SULFURTRANSFERASE"/>
    <property type="match status" value="1"/>
</dbReference>
<keyword evidence="1" id="KW-0677">Repeat</keyword>
<gene>
    <name evidence="3" type="ORF">GE300_17860</name>
</gene>
<dbReference type="PANTHER" id="PTHR43855:SF1">
    <property type="entry name" value="THIOSULFATE SULFURTRANSFERASE"/>
    <property type="match status" value="1"/>
</dbReference>
<dbReference type="SMART" id="SM00450">
    <property type="entry name" value="RHOD"/>
    <property type="match status" value="2"/>
</dbReference>
<keyword evidence="4" id="KW-1185">Reference proteome</keyword>
<dbReference type="EMBL" id="WIND01000019">
    <property type="protein sequence ID" value="MSU91448.1"/>
    <property type="molecule type" value="Genomic_DNA"/>
</dbReference>
<dbReference type="Gene3D" id="3.40.250.10">
    <property type="entry name" value="Rhodanese-like domain"/>
    <property type="match status" value="2"/>
</dbReference>
<organism evidence="3 4">
    <name type="scientific">Halovulum marinum</name>
    <dbReference type="NCBI Taxonomy" id="2662447"/>
    <lineage>
        <taxon>Bacteria</taxon>
        <taxon>Pseudomonadati</taxon>
        <taxon>Pseudomonadota</taxon>
        <taxon>Alphaproteobacteria</taxon>
        <taxon>Rhodobacterales</taxon>
        <taxon>Paracoccaceae</taxon>
        <taxon>Halovulum</taxon>
    </lineage>
</organism>
<dbReference type="GO" id="GO:0016740">
    <property type="term" value="F:transferase activity"/>
    <property type="evidence" value="ECO:0007669"/>
    <property type="project" value="UniProtKB-KW"/>
</dbReference>
<dbReference type="Proteomes" id="UP000474957">
    <property type="component" value="Unassembled WGS sequence"/>
</dbReference>
<dbReference type="AlphaFoldDB" id="A0A6L5Z4H6"/>
<evidence type="ECO:0000313" key="3">
    <source>
        <dbReference type="EMBL" id="MSU91448.1"/>
    </source>
</evidence>
<accession>A0A6L5Z4H6</accession>
<evidence type="ECO:0000313" key="4">
    <source>
        <dbReference type="Proteomes" id="UP000474957"/>
    </source>
</evidence>
<protein>
    <submittedName>
        <fullName evidence="3">Sulfurtransferase</fullName>
    </submittedName>
</protein>
<comment type="caution">
    <text evidence="3">The sequence shown here is derived from an EMBL/GenBank/DDBJ whole genome shotgun (WGS) entry which is preliminary data.</text>
</comment>